<proteinExistence type="predicted"/>
<reference evidence="1" key="1">
    <citation type="submission" date="2023-01" db="EMBL/GenBank/DDBJ databases">
        <title>Genome assembly of the deep-sea coral Lophelia pertusa.</title>
        <authorList>
            <person name="Herrera S."/>
            <person name="Cordes E."/>
        </authorList>
    </citation>
    <scope>NUCLEOTIDE SEQUENCE</scope>
    <source>
        <strain evidence="1">USNM1676648</strain>
        <tissue evidence="1">Polyp</tissue>
    </source>
</reference>
<evidence type="ECO:0000313" key="2">
    <source>
        <dbReference type="Proteomes" id="UP001163046"/>
    </source>
</evidence>
<sequence>MALTATTTNDTMTEITHTLGMYKCTEIKASSNRPNIMYNVKKMKNVPEEEIEQRQELLDEIFGEVVNNLQNNGKKAPKAIVFCFLRNDCAIIYEYFLQKLEDDAKKEIQSQETIKHNCCDICASTCECEDCLLMEAMDAMEIDKYDENSVFPQVESECHKFNIEQKKVIEKQLVDLRESISQNACLLSADHSLGFTTQVVKQIVESCDSMITVEHVLDKADIWDATLAQKVLDILENVAK</sequence>
<dbReference type="AlphaFoldDB" id="A0A9W9YB81"/>
<dbReference type="EMBL" id="MU827790">
    <property type="protein sequence ID" value="KAJ7331175.1"/>
    <property type="molecule type" value="Genomic_DNA"/>
</dbReference>
<organism evidence="1 2">
    <name type="scientific">Desmophyllum pertusum</name>
    <dbReference type="NCBI Taxonomy" id="174260"/>
    <lineage>
        <taxon>Eukaryota</taxon>
        <taxon>Metazoa</taxon>
        <taxon>Cnidaria</taxon>
        <taxon>Anthozoa</taxon>
        <taxon>Hexacorallia</taxon>
        <taxon>Scleractinia</taxon>
        <taxon>Caryophylliina</taxon>
        <taxon>Caryophylliidae</taxon>
        <taxon>Desmophyllum</taxon>
    </lineage>
</organism>
<keyword evidence="2" id="KW-1185">Reference proteome</keyword>
<comment type="caution">
    <text evidence="1">The sequence shown here is derived from an EMBL/GenBank/DDBJ whole genome shotgun (WGS) entry which is preliminary data.</text>
</comment>
<name>A0A9W9YB81_9CNID</name>
<gene>
    <name evidence="1" type="ORF">OS493_020878</name>
</gene>
<protein>
    <submittedName>
        <fullName evidence="1">Uncharacterized protein</fullName>
    </submittedName>
</protein>
<accession>A0A9W9YB81</accession>
<evidence type="ECO:0000313" key="1">
    <source>
        <dbReference type="EMBL" id="KAJ7331175.1"/>
    </source>
</evidence>
<dbReference type="OrthoDB" id="10261556at2759"/>
<dbReference type="Proteomes" id="UP001163046">
    <property type="component" value="Unassembled WGS sequence"/>
</dbReference>